<name>A0A2K8PUW1_STRLA</name>
<accession>A0A2K8PUW1</accession>
<sequence length="189" mass="21298">MLVMRPITPKYLPDLNQLIQVRQENQLKRRQAIGSEGSALIDLVRLEPDPELRPVGMWDDNNLVAAFVLQRAEQGTGWSEWGRGGPSLLVSHAYTHPGERARFKIITPWLRDYAARAADGRAWPRCTVRDLKLAEYLEQQCGWRCVGSVARGWERPRYLLEAVPECIEIGALIRSEGELAAVTVPEGAQ</sequence>
<dbReference type="AlphaFoldDB" id="A0A2K8PUW1"/>
<gene>
    <name evidence="1" type="ORF">SLAV_00090</name>
    <name evidence="2" type="ORF">SLAV_39300</name>
</gene>
<dbReference type="RefSeq" id="WP_030239790.1">
    <property type="nucleotide sequence ID" value="NZ_CP024985.1"/>
</dbReference>
<protein>
    <recommendedName>
        <fullName evidence="4">N-acetyltransferase domain-containing protein</fullName>
    </recommendedName>
</protein>
<evidence type="ECO:0000313" key="1">
    <source>
        <dbReference type="EMBL" id="ATZ21948.1"/>
    </source>
</evidence>
<proteinExistence type="predicted"/>
<dbReference type="EMBL" id="CP024985">
    <property type="protein sequence ID" value="ATZ29623.1"/>
    <property type="molecule type" value="Genomic_DNA"/>
</dbReference>
<organism evidence="2 3">
    <name type="scientific">Streptomyces lavendulae subsp. lavendulae</name>
    <dbReference type="NCBI Taxonomy" id="58340"/>
    <lineage>
        <taxon>Bacteria</taxon>
        <taxon>Bacillati</taxon>
        <taxon>Actinomycetota</taxon>
        <taxon>Actinomycetes</taxon>
        <taxon>Kitasatosporales</taxon>
        <taxon>Streptomycetaceae</taxon>
        <taxon>Streptomyces</taxon>
    </lineage>
</organism>
<dbReference type="GeneID" id="49388788"/>
<dbReference type="KEGG" id="slx:SLAV_39300"/>
<evidence type="ECO:0000313" key="2">
    <source>
        <dbReference type="EMBL" id="ATZ29623.1"/>
    </source>
</evidence>
<reference evidence="2 3" key="1">
    <citation type="submission" date="2017-11" db="EMBL/GenBank/DDBJ databases">
        <title>Complete genome sequence of Streptomyces lavendulae subsp. lavendulae CCM 3239 (formerly 'Streptomyces aureofaciens CCM 3239'), the producer of the angucycline-type antibiotic auricin.</title>
        <authorList>
            <person name="Busche T."/>
            <person name="Novakova R."/>
            <person name="Al'Dilaimi A."/>
            <person name="Homerova D."/>
            <person name="Feckova L."/>
            <person name="Rezuchova B."/>
            <person name="Mingyar E."/>
            <person name="Csolleiova D."/>
            <person name="Bekeova C."/>
            <person name="Winkler A."/>
            <person name="Sevcikova B."/>
            <person name="Kalinowski J."/>
            <person name="Kormanec J."/>
            <person name="Ruckert C."/>
        </authorList>
    </citation>
    <scope>NUCLEOTIDE SEQUENCE [LARGE SCALE GENOMIC DNA]</scope>
    <source>
        <strain evidence="2 3">CCM 3239</strain>
    </source>
</reference>
<keyword evidence="3" id="KW-1185">Reference proteome</keyword>
<evidence type="ECO:0000313" key="3">
    <source>
        <dbReference type="Proteomes" id="UP000231791"/>
    </source>
</evidence>
<dbReference type="KEGG" id="slx:SLAV_00090"/>
<dbReference type="EMBL" id="CP024985">
    <property type="protein sequence ID" value="ATZ21948.1"/>
    <property type="molecule type" value="Genomic_DNA"/>
</dbReference>
<dbReference type="OrthoDB" id="4095657at2"/>
<evidence type="ECO:0008006" key="4">
    <source>
        <dbReference type="Google" id="ProtNLM"/>
    </source>
</evidence>
<dbReference type="Proteomes" id="UP000231791">
    <property type="component" value="Chromosome"/>
</dbReference>